<keyword evidence="5" id="KW-0067">ATP-binding</keyword>
<feature type="transmembrane region" description="Helical" evidence="8">
    <location>
        <begin position="62"/>
        <end position="80"/>
    </location>
</feature>
<dbReference type="PANTHER" id="PTHR24223">
    <property type="entry name" value="ATP-BINDING CASSETTE SUB-FAMILY C"/>
    <property type="match status" value="1"/>
</dbReference>
<evidence type="ECO:0000256" key="3">
    <source>
        <dbReference type="ARBA" id="ARBA00022692"/>
    </source>
</evidence>
<keyword evidence="4" id="KW-0547">Nucleotide-binding</keyword>
<dbReference type="InterPro" id="IPR027417">
    <property type="entry name" value="P-loop_NTPase"/>
</dbReference>
<dbReference type="PROSITE" id="PS50893">
    <property type="entry name" value="ABC_TRANSPORTER_2"/>
    <property type="match status" value="1"/>
</dbReference>
<dbReference type="STRING" id="1081102.A0A167WFZ2"/>
<dbReference type="InterPro" id="IPR011527">
    <property type="entry name" value="ABC1_TM_dom"/>
</dbReference>
<feature type="transmembrane region" description="Helical" evidence="8">
    <location>
        <begin position="192"/>
        <end position="214"/>
    </location>
</feature>
<evidence type="ECO:0000256" key="4">
    <source>
        <dbReference type="ARBA" id="ARBA00022741"/>
    </source>
</evidence>
<dbReference type="GO" id="GO:0140359">
    <property type="term" value="F:ABC-type transporter activity"/>
    <property type="evidence" value="ECO:0007669"/>
    <property type="project" value="InterPro"/>
</dbReference>
<evidence type="ECO:0000256" key="7">
    <source>
        <dbReference type="ARBA" id="ARBA00023136"/>
    </source>
</evidence>
<organism evidence="11 12">
    <name type="scientific">Niveomyces insectorum RCEF 264</name>
    <dbReference type="NCBI Taxonomy" id="1081102"/>
    <lineage>
        <taxon>Eukaryota</taxon>
        <taxon>Fungi</taxon>
        <taxon>Dikarya</taxon>
        <taxon>Ascomycota</taxon>
        <taxon>Pezizomycotina</taxon>
        <taxon>Sordariomycetes</taxon>
        <taxon>Hypocreomycetidae</taxon>
        <taxon>Hypocreales</taxon>
        <taxon>Cordycipitaceae</taxon>
        <taxon>Niveomyces</taxon>
    </lineage>
</organism>
<feature type="transmembrane region" description="Helical" evidence="8">
    <location>
        <begin position="246"/>
        <end position="267"/>
    </location>
</feature>
<keyword evidence="2" id="KW-0813">Transport</keyword>
<keyword evidence="6 8" id="KW-1133">Transmembrane helix</keyword>
<dbReference type="OrthoDB" id="4139357at2759"/>
<dbReference type="InterPro" id="IPR003593">
    <property type="entry name" value="AAA+_ATPase"/>
</dbReference>
<dbReference type="InterPro" id="IPR017871">
    <property type="entry name" value="ABC_transporter-like_CS"/>
</dbReference>
<proteinExistence type="predicted"/>
<evidence type="ECO:0000256" key="8">
    <source>
        <dbReference type="SAM" id="Phobius"/>
    </source>
</evidence>
<evidence type="ECO:0000313" key="11">
    <source>
        <dbReference type="EMBL" id="OAA63743.1"/>
    </source>
</evidence>
<evidence type="ECO:0000256" key="5">
    <source>
        <dbReference type="ARBA" id="ARBA00022840"/>
    </source>
</evidence>
<dbReference type="InterPro" id="IPR036640">
    <property type="entry name" value="ABC1_TM_sf"/>
</dbReference>
<dbReference type="SUPFAM" id="SSF90123">
    <property type="entry name" value="ABC transporter transmembrane region"/>
    <property type="match status" value="1"/>
</dbReference>
<evidence type="ECO:0000259" key="9">
    <source>
        <dbReference type="PROSITE" id="PS50893"/>
    </source>
</evidence>
<name>A0A167WFZ2_9HYPO</name>
<feature type="transmembrane region" description="Helical" evidence="8">
    <location>
        <begin position="331"/>
        <end position="356"/>
    </location>
</feature>
<dbReference type="Gene3D" id="1.20.1560.10">
    <property type="entry name" value="ABC transporter type 1, transmembrane domain"/>
    <property type="match status" value="1"/>
</dbReference>
<evidence type="ECO:0000313" key="12">
    <source>
        <dbReference type="Proteomes" id="UP000076874"/>
    </source>
</evidence>
<dbReference type="PROSITE" id="PS00211">
    <property type="entry name" value="ABC_TRANSPORTER_1"/>
    <property type="match status" value="1"/>
</dbReference>
<keyword evidence="3 8" id="KW-0812">Transmembrane</keyword>
<dbReference type="Pfam" id="PF00005">
    <property type="entry name" value="ABC_tran"/>
    <property type="match status" value="1"/>
</dbReference>
<dbReference type="GO" id="GO:0005524">
    <property type="term" value="F:ATP binding"/>
    <property type="evidence" value="ECO:0007669"/>
    <property type="project" value="UniProtKB-KW"/>
</dbReference>
<comment type="subcellular location">
    <subcellularLocation>
        <location evidence="1">Membrane</location>
        <topology evidence="1">Multi-pass membrane protein</topology>
    </subcellularLocation>
</comment>
<dbReference type="CDD" id="cd18579">
    <property type="entry name" value="ABC_6TM_ABCC_D1"/>
    <property type="match status" value="1"/>
</dbReference>
<evidence type="ECO:0000256" key="1">
    <source>
        <dbReference type="ARBA" id="ARBA00004141"/>
    </source>
</evidence>
<dbReference type="InterPro" id="IPR044746">
    <property type="entry name" value="ABCC_6TM_D1"/>
</dbReference>
<evidence type="ECO:0000256" key="6">
    <source>
        <dbReference type="ARBA" id="ARBA00022989"/>
    </source>
</evidence>
<dbReference type="GO" id="GO:0016020">
    <property type="term" value="C:membrane"/>
    <property type="evidence" value="ECO:0007669"/>
    <property type="project" value="UniProtKB-SubCell"/>
</dbReference>
<feature type="domain" description="ABC transporter" evidence="9">
    <location>
        <begin position="530"/>
        <end position="737"/>
    </location>
</feature>
<keyword evidence="12" id="KW-1185">Reference proteome</keyword>
<reference evidence="11 12" key="1">
    <citation type="journal article" date="2016" name="Genome Biol. Evol.">
        <title>Divergent and convergent evolution of fungal pathogenicity.</title>
        <authorList>
            <person name="Shang Y."/>
            <person name="Xiao G."/>
            <person name="Zheng P."/>
            <person name="Cen K."/>
            <person name="Zhan S."/>
            <person name="Wang C."/>
        </authorList>
    </citation>
    <scope>NUCLEOTIDE SEQUENCE [LARGE SCALE GENOMIC DNA]</scope>
    <source>
        <strain evidence="11 12">RCEF 264</strain>
    </source>
</reference>
<dbReference type="PANTHER" id="PTHR24223:SF345">
    <property type="entry name" value="ABC MULTIDRUG TRANSPORTER (EUROFUNG)"/>
    <property type="match status" value="1"/>
</dbReference>
<dbReference type="SUPFAM" id="SSF52540">
    <property type="entry name" value="P-loop containing nucleoside triphosphate hydrolases"/>
    <property type="match status" value="1"/>
</dbReference>
<evidence type="ECO:0000256" key="2">
    <source>
        <dbReference type="ARBA" id="ARBA00022448"/>
    </source>
</evidence>
<dbReference type="AlphaFoldDB" id="A0A167WFZ2"/>
<dbReference type="Gene3D" id="3.40.50.300">
    <property type="entry name" value="P-loop containing nucleotide triphosphate hydrolases"/>
    <property type="match status" value="1"/>
</dbReference>
<dbReference type="PROSITE" id="PS50929">
    <property type="entry name" value="ABC_TM1F"/>
    <property type="match status" value="1"/>
</dbReference>
<gene>
    <name evidence="11" type="ORF">SPI_03906</name>
</gene>
<protein>
    <submittedName>
        <fullName evidence="11">ABC transporter, transmembrane domain, type 1</fullName>
    </submittedName>
</protein>
<keyword evidence="7 8" id="KW-0472">Membrane</keyword>
<dbReference type="InterPro" id="IPR003439">
    <property type="entry name" value="ABC_transporter-like_ATP-bd"/>
</dbReference>
<dbReference type="GO" id="GO:0016887">
    <property type="term" value="F:ATP hydrolysis activity"/>
    <property type="evidence" value="ECO:0007669"/>
    <property type="project" value="InterPro"/>
</dbReference>
<dbReference type="Proteomes" id="UP000076874">
    <property type="component" value="Unassembled WGS sequence"/>
</dbReference>
<evidence type="ECO:0000259" key="10">
    <source>
        <dbReference type="PROSITE" id="PS50929"/>
    </source>
</evidence>
<feature type="transmembrane region" description="Helical" evidence="8">
    <location>
        <begin position="431"/>
        <end position="451"/>
    </location>
</feature>
<comment type="caution">
    <text evidence="11">The sequence shown here is derived from an EMBL/GenBank/DDBJ whole genome shotgun (WGS) entry which is preliminary data.</text>
</comment>
<feature type="domain" description="ABC transmembrane type-1" evidence="10">
    <location>
        <begin position="209"/>
        <end position="490"/>
    </location>
</feature>
<feature type="transmembrane region" description="Helical" evidence="8">
    <location>
        <begin position="86"/>
        <end position="107"/>
    </location>
</feature>
<dbReference type="EMBL" id="AZHD01000005">
    <property type="protein sequence ID" value="OAA63743.1"/>
    <property type="molecule type" value="Genomic_DNA"/>
</dbReference>
<feature type="transmembrane region" description="Helical" evidence="8">
    <location>
        <begin position="463"/>
        <end position="485"/>
    </location>
</feature>
<dbReference type="SMART" id="SM00382">
    <property type="entry name" value="AAA"/>
    <property type="match status" value="1"/>
</dbReference>
<accession>A0A167WFZ2</accession>
<sequence>MLVRARSTMEAMGSSTCIVRWQQAFASNHVADIDLLLGFVASVGACLLSFQEHRKTIQPSTVVILYLAASLAFDVVRVTAPLRLLWPPAFQSLFSFQVVLKAVFLLLENRSKTAILQDDYQGQCLEESASVLSRTYFWWMHDLLSRGYNGILSNEDLPPLDEKLEALKVKAKILHAWQFRARPESSTTLPKALFHAFTTPMILAVVPRLFVVMFRFSQPVLISRVIAFVQQAPIDSQISDDFVASGYWLVIAAVVVYLGLATSTASYRHQLDRLHLMVRGALVGFVHHTALNRCDHIRTEDQALTLMSTDVAGVETAAEMLHELWGQCLEAVVGFSMLAAEIGWLWPFPLVIIFVFTQTSRRAVKPMKSRQTAWNMATQERISLTSAILRTVKSVKMLGVQTAAENLILQLRDHELNAAKAVRWVMVTYNASANALGLFAPVLTVTLYALLNSASGRAFDTRTAFTTVAILSMVTHPVNMIMTILPRVAASLSCFERIQDYVLKTPLRDPRKLASTPGNADNDDQRAVAVRFRNVALADPQTSRLILQKIDLCIKSGAFVICTGAVGSGKTSLIYAALGAFPLHSGEVVVASKQAAFCAQTAWLPDRTIRECVQGMDEQTWLDEPWYREVLAACCLDADMEELADGDETIVGTNGQNLSGGQRQRVALARAVYSTRYIGMIILDDSFSALDAKTQTSAINNLLGPDGLLRKNGTTLLWATTSSEPRVLLIVLQIGTVS</sequence>
<dbReference type="InterPro" id="IPR050173">
    <property type="entry name" value="ABC_transporter_C-like"/>
</dbReference>